<dbReference type="PANTHER" id="PTHR22950:SF461">
    <property type="entry name" value="AMINO ACID TRANSPORTER TRANSMEMBRANE DOMAIN-CONTAINING PROTEIN"/>
    <property type="match status" value="1"/>
</dbReference>
<protein>
    <recommendedName>
        <fullName evidence="6">Amino acid transporter transmembrane domain-containing protein</fullName>
    </recommendedName>
</protein>
<organism evidence="7 8">
    <name type="scientific">Candidatus Liptonbacteria bacterium RIFCSPLOWO2_01_FULL_52_25</name>
    <dbReference type="NCBI Taxonomy" id="1798650"/>
    <lineage>
        <taxon>Bacteria</taxon>
        <taxon>Candidatus Liptoniibacteriota</taxon>
    </lineage>
</organism>
<evidence type="ECO:0000259" key="6">
    <source>
        <dbReference type="Pfam" id="PF01490"/>
    </source>
</evidence>
<dbReference type="InterPro" id="IPR013057">
    <property type="entry name" value="AA_transpt_TM"/>
</dbReference>
<reference evidence="7 8" key="1">
    <citation type="journal article" date="2016" name="Nat. Commun.">
        <title>Thousands of microbial genomes shed light on interconnected biogeochemical processes in an aquifer system.</title>
        <authorList>
            <person name="Anantharaman K."/>
            <person name="Brown C.T."/>
            <person name="Hug L.A."/>
            <person name="Sharon I."/>
            <person name="Castelle C.J."/>
            <person name="Probst A.J."/>
            <person name="Thomas B.C."/>
            <person name="Singh A."/>
            <person name="Wilkins M.J."/>
            <person name="Karaoz U."/>
            <person name="Brodie E.L."/>
            <person name="Williams K.H."/>
            <person name="Hubbard S.S."/>
            <person name="Banfield J.F."/>
        </authorList>
    </citation>
    <scope>NUCLEOTIDE SEQUENCE [LARGE SCALE GENOMIC DNA]</scope>
</reference>
<evidence type="ECO:0000313" key="7">
    <source>
        <dbReference type="EMBL" id="OGY99822.1"/>
    </source>
</evidence>
<feature type="transmembrane region" description="Helical" evidence="5">
    <location>
        <begin position="291"/>
        <end position="311"/>
    </location>
</feature>
<dbReference type="STRING" id="1798650.A2945_02395"/>
<proteinExistence type="predicted"/>
<comment type="subcellular location">
    <subcellularLocation>
        <location evidence="1">Membrane</location>
        <topology evidence="1">Multi-pass membrane protein</topology>
    </subcellularLocation>
</comment>
<keyword evidence="2 5" id="KW-0812">Transmembrane</keyword>
<dbReference type="Proteomes" id="UP000178880">
    <property type="component" value="Unassembled WGS sequence"/>
</dbReference>
<feature type="transmembrane region" description="Helical" evidence="5">
    <location>
        <begin position="349"/>
        <end position="370"/>
    </location>
</feature>
<dbReference type="AlphaFoldDB" id="A0A1G2CEJ6"/>
<keyword evidence="4 5" id="KW-0472">Membrane</keyword>
<dbReference type="GO" id="GO:0016020">
    <property type="term" value="C:membrane"/>
    <property type="evidence" value="ECO:0007669"/>
    <property type="project" value="UniProtKB-SubCell"/>
</dbReference>
<keyword evidence="3 5" id="KW-1133">Transmembrane helix</keyword>
<feature type="transmembrane region" description="Helical" evidence="5">
    <location>
        <begin position="142"/>
        <end position="159"/>
    </location>
</feature>
<feature type="transmembrane region" description="Helical" evidence="5">
    <location>
        <begin position="81"/>
        <end position="103"/>
    </location>
</feature>
<feature type="transmembrane region" description="Helical" evidence="5">
    <location>
        <begin position="118"/>
        <end position="135"/>
    </location>
</feature>
<feature type="transmembrane region" description="Helical" evidence="5">
    <location>
        <begin position="214"/>
        <end position="237"/>
    </location>
</feature>
<sequence length="371" mass="40577">MNRLKDFMIESGLMTAMTIGAGIFGLPYVFVESGWFTGLLYLLVLGGLVAFTHALYFGVLHRAGTKDRLLGLSRKYFGRSGFQFGFVAVVGGLLLTLVVYLILGSEFLQLVFPGLDPRMSFALFWVIVSLPLFLAEQRFAKLEFLGVILMTLIIALIYFSADTQGALAKFPATDGENFLLPFSVVLFSLAGWPILEPIYAFWRSRAAKAGIARPITALALGTFFAAMLYFAFVLGIFGSAAAITENTVSGLTNWPDWKLGTLGILGLFAIWTSYVPIGFEIRNSLARDMKLGRVALLLVVLLPPALVLAGLDSFLTAIGLAGGVFLSLQYLLIILVSRKVLTLRGFKKLLAEFVALLFLIAAAYEAYYFAF</sequence>
<dbReference type="GO" id="GO:0015179">
    <property type="term" value="F:L-amino acid transmembrane transporter activity"/>
    <property type="evidence" value="ECO:0007669"/>
    <property type="project" value="TreeGrafter"/>
</dbReference>
<evidence type="ECO:0000256" key="3">
    <source>
        <dbReference type="ARBA" id="ARBA00022989"/>
    </source>
</evidence>
<name>A0A1G2CEJ6_9BACT</name>
<accession>A0A1G2CEJ6</accession>
<feature type="transmembrane region" description="Helical" evidence="5">
    <location>
        <begin position="12"/>
        <end position="30"/>
    </location>
</feature>
<feature type="domain" description="Amino acid transporter transmembrane" evidence="6">
    <location>
        <begin position="15"/>
        <end position="232"/>
    </location>
</feature>
<evidence type="ECO:0000313" key="8">
    <source>
        <dbReference type="Proteomes" id="UP000178880"/>
    </source>
</evidence>
<dbReference type="Pfam" id="PF01490">
    <property type="entry name" value="Aa_trans"/>
    <property type="match status" value="1"/>
</dbReference>
<comment type="caution">
    <text evidence="7">The sequence shown here is derived from an EMBL/GenBank/DDBJ whole genome shotgun (WGS) entry which is preliminary data.</text>
</comment>
<evidence type="ECO:0000256" key="2">
    <source>
        <dbReference type="ARBA" id="ARBA00022692"/>
    </source>
</evidence>
<gene>
    <name evidence="7" type="ORF">A2945_02395</name>
</gene>
<dbReference type="EMBL" id="MHLA01000013">
    <property type="protein sequence ID" value="OGY99822.1"/>
    <property type="molecule type" value="Genomic_DNA"/>
</dbReference>
<evidence type="ECO:0000256" key="5">
    <source>
        <dbReference type="SAM" id="Phobius"/>
    </source>
</evidence>
<evidence type="ECO:0000256" key="4">
    <source>
        <dbReference type="ARBA" id="ARBA00023136"/>
    </source>
</evidence>
<feature type="transmembrane region" description="Helical" evidence="5">
    <location>
        <begin position="317"/>
        <end position="337"/>
    </location>
</feature>
<feature type="transmembrane region" description="Helical" evidence="5">
    <location>
        <begin position="36"/>
        <end position="60"/>
    </location>
</feature>
<dbReference type="PANTHER" id="PTHR22950">
    <property type="entry name" value="AMINO ACID TRANSPORTER"/>
    <property type="match status" value="1"/>
</dbReference>
<evidence type="ECO:0000256" key="1">
    <source>
        <dbReference type="ARBA" id="ARBA00004141"/>
    </source>
</evidence>
<feature type="transmembrane region" description="Helical" evidence="5">
    <location>
        <begin position="179"/>
        <end position="202"/>
    </location>
</feature>
<feature type="transmembrane region" description="Helical" evidence="5">
    <location>
        <begin position="257"/>
        <end position="279"/>
    </location>
</feature>